<evidence type="ECO:0000313" key="17">
    <source>
        <dbReference type="Proteomes" id="UP000324800"/>
    </source>
</evidence>
<dbReference type="GO" id="GO:0005524">
    <property type="term" value="F:ATP binding"/>
    <property type="evidence" value="ECO:0007669"/>
    <property type="project" value="InterPro"/>
</dbReference>
<comment type="cofactor">
    <cofactor evidence="2">
        <name>Mg(2+)</name>
        <dbReference type="ChEBI" id="CHEBI:18420"/>
    </cofactor>
</comment>
<dbReference type="EMBL" id="SNRW01006158">
    <property type="protein sequence ID" value="KAA6383614.1"/>
    <property type="molecule type" value="Genomic_DNA"/>
</dbReference>
<dbReference type="OrthoDB" id="5377392at2759"/>
<dbReference type="Proteomes" id="UP000324800">
    <property type="component" value="Unassembled WGS sequence"/>
</dbReference>
<protein>
    <recommendedName>
        <fullName evidence="5">DNA topoisomerase (ATP-hydrolyzing)</fullName>
        <ecNumber evidence="5">5.6.2.2</ecNumber>
    </recommendedName>
</protein>
<keyword evidence="7" id="KW-0460">Magnesium</keyword>
<dbReference type="InterPro" id="IPR002815">
    <property type="entry name" value="Spo11/TopoVI_A"/>
</dbReference>
<evidence type="ECO:0000313" key="16">
    <source>
        <dbReference type="EMBL" id="KAA6383614.1"/>
    </source>
</evidence>
<dbReference type="PRINTS" id="PR01550">
    <property type="entry name" value="TOP6AFAMILY"/>
</dbReference>
<feature type="domain" description="Topoisomerase 6 subunit A/Spo11 TOPRIM" evidence="14">
    <location>
        <begin position="150"/>
        <end position="334"/>
    </location>
</feature>
<name>A0A5J4VMC7_9EUKA</name>
<evidence type="ECO:0000256" key="5">
    <source>
        <dbReference type="ARBA" id="ARBA00012895"/>
    </source>
</evidence>
<dbReference type="GO" id="GO:0003918">
    <property type="term" value="F:DNA topoisomerase type II (double strand cut, ATP-hydrolyzing) activity"/>
    <property type="evidence" value="ECO:0007669"/>
    <property type="project" value="UniProtKB-UniRule"/>
</dbReference>
<dbReference type="PRINTS" id="PR01551">
    <property type="entry name" value="SPO11HOMOLOG"/>
</dbReference>
<keyword evidence="10 12" id="KW-0413">Isomerase</keyword>
<dbReference type="EC" id="5.6.2.2" evidence="5"/>
<evidence type="ECO:0000259" key="14">
    <source>
        <dbReference type="Pfam" id="PF21180"/>
    </source>
</evidence>
<dbReference type="Pfam" id="PF21180">
    <property type="entry name" value="TOP6A-Spo11_Toprim"/>
    <property type="match status" value="1"/>
</dbReference>
<dbReference type="PANTHER" id="PTHR10848">
    <property type="entry name" value="MEIOTIC RECOMBINATION PROTEIN SPO11"/>
    <property type="match status" value="1"/>
</dbReference>
<dbReference type="PROSITE" id="PS52041">
    <property type="entry name" value="TOPO_IIB"/>
    <property type="match status" value="1"/>
</dbReference>
<evidence type="ECO:0000313" key="15">
    <source>
        <dbReference type="EMBL" id="KAA6383613.1"/>
    </source>
</evidence>
<evidence type="ECO:0000256" key="3">
    <source>
        <dbReference type="ARBA" id="ARBA00004123"/>
    </source>
</evidence>
<keyword evidence="8 12" id="KW-0799">Topoisomerase</keyword>
<evidence type="ECO:0000256" key="11">
    <source>
        <dbReference type="ARBA" id="ARBA00023242"/>
    </source>
</evidence>
<gene>
    <name evidence="15" type="ORF">EZS28_020859</name>
    <name evidence="16" type="ORF">EZS28_020860</name>
</gene>
<evidence type="ECO:0000256" key="12">
    <source>
        <dbReference type="PROSITE-ProRule" id="PRU01385"/>
    </source>
</evidence>
<dbReference type="InterPro" id="IPR034136">
    <property type="entry name" value="TOPRIM_Topo6A/Spo11"/>
</dbReference>
<dbReference type="GO" id="GO:0042138">
    <property type="term" value="P:meiotic DNA double-strand break formation"/>
    <property type="evidence" value="ECO:0007669"/>
    <property type="project" value="InterPro"/>
</dbReference>
<dbReference type="GO" id="GO:0007131">
    <property type="term" value="P:reciprocal meiotic recombination"/>
    <property type="evidence" value="ECO:0007669"/>
    <property type="project" value="TreeGrafter"/>
</dbReference>
<evidence type="ECO:0000256" key="4">
    <source>
        <dbReference type="ARBA" id="ARBA00006559"/>
    </source>
</evidence>
<evidence type="ECO:0000256" key="9">
    <source>
        <dbReference type="ARBA" id="ARBA00023125"/>
    </source>
</evidence>
<dbReference type="InterPro" id="IPR013048">
    <property type="entry name" value="Meiotic_Spo11"/>
</dbReference>
<dbReference type="PANTHER" id="PTHR10848:SF0">
    <property type="entry name" value="MEIOTIC RECOMBINATION PROTEIN SPO11"/>
    <property type="match status" value="1"/>
</dbReference>
<feature type="domain" description="Spo11/DNA topoisomerase VI subunit A N-terminal" evidence="13">
    <location>
        <begin position="47"/>
        <end position="102"/>
    </location>
</feature>
<keyword evidence="9 12" id="KW-0238">DNA-binding</keyword>
<evidence type="ECO:0000256" key="6">
    <source>
        <dbReference type="ARBA" id="ARBA00022723"/>
    </source>
</evidence>
<dbReference type="EMBL" id="SNRW01006158">
    <property type="protein sequence ID" value="KAA6383613.1"/>
    <property type="molecule type" value="Genomic_DNA"/>
</dbReference>
<dbReference type="GO" id="GO:0003677">
    <property type="term" value="F:DNA binding"/>
    <property type="evidence" value="ECO:0007669"/>
    <property type="project" value="UniProtKB-UniRule"/>
</dbReference>
<dbReference type="Gene3D" id="3.40.1360.10">
    <property type="match status" value="1"/>
</dbReference>
<dbReference type="Gene3D" id="1.10.10.10">
    <property type="entry name" value="Winged helix-like DNA-binding domain superfamily/Winged helix DNA-binding domain"/>
    <property type="match status" value="1"/>
</dbReference>
<dbReference type="InterPro" id="IPR013049">
    <property type="entry name" value="Spo11/TopoVI_A_N"/>
</dbReference>
<evidence type="ECO:0000256" key="10">
    <source>
        <dbReference type="ARBA" id="ARBA00023235"/>
    </source>
</evidence>
<dbReference type="InterPro" id="IPR036388">
    <property type="entry name" value="WH-like_DNA-bd_sf"/>
</dbReference>
<evidence type="ECO:0000256" key="8">
    <source>
        <dbReference type="ARBA" id="ARBA00023029"/>
    </source>
</evidence>
<organism evidence="16 17">
    <name type="scientific">Streblomastix strix</name>
    <dbReference type="NCBI Taxonomy" id="222440"/>
    <lineage>
        <taxon>Eukaryota</taxon>
        <taxon>Metamonada</taxon>
        <taxon>Preaxostyla</taxon>
        <taxon>Oxymonadida</taxon>
        <taxon>Streblomastigidae</taxon>
        <taxon>Streblomastix</taxon>
    </lineage>
</organism>
<dbReference type="GO" id="GO:0000706">
    <property type="term" value="P:meiotic DNA double-strand break processing"/>
    <property type="evidence" value="ECO:0007669"/>
    <property type="project" value="TreeGrafter"/>
</dbReference>
<feature type="active site" description="O-(5'-phospho-DNA)-tyrosine intermediate" evidence="12">
    <location>
        <position position="70"/>
    </location>
</feature>
<evidence type="ECO:0000256" key="7">
    <source>
        <dbReference type="ARBA" id="ARBA00022842"/>
    </source>
</evidence>
<evidence type="ECO:0000259" key="13">
    <source>
        <dbReference type="Pfam" id="PF04406"/>
    </source>
</evidence>
<reference evidence="16 17" key="1">
    <citation type="submission" date="2019-03" db="EMBL/GenBank/DDBJ databases">
        <title>Single cell metagenomics reveals metabolic interactions within the superorganism composed of flagellate Streblomastix strix and complex community of Bacteroidetes bacteria on its surface.</title>
        <authorList>
            <person name="Treitli S.C."/>
            <person name="Kolisko M."/>
            <person name="Husnik F."/>
            <person name="Keeling P."/>
            <person name="Hampl V."/>
        </authorList>
    </citation>
    <scope>NUCLEOTIDE SEQUENCE [LARGE SCALE GENOMIC DNA]</scope>
    <source>
        <strain evidence="16">ST1C</strain>
    </source>
</reference>
<sequence length="343" mass="38368">MQAIELQTEKILEDIIADFSECGNSSTSSSKPTVFRTGFRRSDAIKLRTMQLIDELLIRNKRTTKRDLYYMDNKLFGKQSKSDTAIERLATQLAVPRAELNIYASPKGFAIGNISFKENGTETNARNSVFLINPMSDYTGTLTLQSSSKFILIVEKDAIFQQLADEKFYEQQECILITGKGYPDIGTLAFVSKLAEEIPDLPVLILVDADPFGIDILCQYAFGPKKRKERASLCVPRAQWVGVLPSEIVSMTQQVNAQQSFNLPIAPAGIQNLTAKDKQKLHSLITSYSSSESIQEEWITEMQCMSQSGIKAEIELISSLAPQYLTQVYLPKKVHKLLSTSEI</sequence>
<keyword evidence="6" id="KW-0479">Metal-binding</keyword>
<comment type="catalytic activity">
    <reaction evidence="1 12">
        <text>ATP-dependent breakage, passage and rejoining of double-stranded DNA.</text>
        <dbReference type="EC" id="5.6.2.2"/>
    </reaction>
</comment>
<comment type="similarity">
    <text evidence="4 12">Belongs to the TOP6A family.</text>
</comment>
<dbReference type="GO" id="GO:0046872">
    <property type="term" value="F:metal ion binding"/>
    <property type="evidence" value="ECO:0007669"/>
    <property type="project" value="UniProtKB-KW"/>
</dbReference>
<comment type="caution">
    <text evidence="16">The sequence shown here is derived from an EMBL/GenBank/DDBJ whole genome shotgun (WGS) entry which is preliminary data.</text>
</comment>
<accession>A0A5J4VMC7</accession>
<comment type="subcellular location">
    <subcellularLocation>
        <location evidence="3">Nucleus</location>
    </subcellularLocation>
</comment>
<evidence type="ECO:0000256" key="1">
    <source>
        <dbReference type="ARBA" id="ARBA00000185"/>
    </source>
</evidence>
<dbReference type="SUPFAM" id="SSF56726">
    <property type="entry name" value="DNA topoisomerase IV, alpha subunit"/>
    <property type="match status" value="1"/>
</dbReference>
<dbReference type="InterPro" id="IPR036078">
    <property type="entry name" value="Spo11/TopoVI_A_sf"/>
</dbReference>
<dbReference type="GO" id="GO:0000228">
    <property type="term" value="C:nuclear chromosome"/>
    <property type="evidence" value="ECO:0007669"/>
    <property type="project" value="TreeGrafter"/>
</dbReference>
<dbReference type="CDD" id="cd00223">
    <property type="entry name" value="TOPRIM_TopoIIB_SPO"/>
    <property type="match status" value="1"/>
</dbReference>
<dbReference type="AlphaFoldDB" id="A0A5J4VMC7"/>
<proteinExistence type="inferred from homology"/>
<keyword evidence="11" id="KW-0539">Nucleus</keyword>
<dbReference type="Pfam" id="PF04406">
    <property type="entry name" value="TP6A_N"/>
    <property type="match status" value="1"/>
</dbReference>
<evidence type="ECO:0000256" key="2">
    <source>
        <dbReference type="ARBA" id="ARBA00001946"/>
    </source>
</evidence>